<sequence>MAKQDSTLSNILDCEFADDLFWKRKGDFAALVHVANHNKYVTLSVYCQPILSRPTWCTCDLPLTFLPCCLRFGQPHLELGTTMEWTLLQQEMNKIVHKIGDVTTNTIIPQVFEGCQLRTEYTFYHKSQDAAYNTHHPNLCLCEYSLKGNVSCYEVCPAQITVSSAGDPTSICWPVNPDKYDATMKWVSDVAIRPLPVYNQAVQLMNPCWSNEILVGKLVKVNFTLYAERCNNPTVHKRTVAYGRRSGPSYDHLEHNGNRHHMALRLHCTEHPKLEQNVPSLYSVHREAAACYAGATLPARLYHTTTPQDRHIHRTAASYLSLLSLHISNKKAHLFMMTWEHPACPPYGTAVSSTSITEFFAENAASRMVDPSFPNPRMTYGGSDAHIAIIFYEQRKSDIPHSTLTSLFLQHPVS</sequence>
<reference evidence="1 2" key="1">
    <citation type="submission" date="2014-06" db="EMBL/GenBank/DDBJ databases">
        <title>Evolutionary Origins and Diversification of the Mycorrhizal Mutualists.</title>
        <authorList>
            <consortium name="DOE Joint Genome Institute"/>
            <consortium name="Mycorrhizal Genomics Consortium"/>
            <person name="Kohler A."/>
            <person name="Kuo A."/>
            <person name="Nagy L.G."/>
            <person name="Floudas D."/>
            <person name="Copeland A."/>
            <person name="Barry K.W."/>
            <person name="Cichocki N."/>
            <person name="Veneault-Fourrey C."/>
            <person name="LaButti K."/>
            <person name="Lindquist E.A."/>
            <person name="Lipzen A."/>
            <person name="Lundell T."/>
            <person name="Morin E."/>
            <person name="Murat C."/>
            <person name="Riley R."/>
            <person name="Ohm R."/>
            <person name="Sun H."/>
            <person name="Tunlid A."/>
            <person name="Henrissat B."/>
            <person name="Grigoriev I.V."/>
            <person name="Hibbett D.S."/>
            <person name="Martin F."/>
        </authorList>
    </citation>
    <scope>NUCLEOTIDE SEQUENCE [LARGE SCALE GENOMIC DNA]</scope>
    <source>
        <strain evidence="1 2">SS14</strain>
    </source>
</reference>
<evidence type="ECO:0000313" key="2">
    <source>
        <dbReference type="Proteomes" id="UP000054279"/>
    </source>
</evidence>
<organism evidence="1 2">
    <name type="scientific">Sphaerobolus stellatus (strain SS14)</name>
    <dbReference type="NCBI Taxonomy" id="990650"/>
    <lineage>
        <taxon>Eukaryota</taxon>
        <taxon>Fungi</taxon>
        <taxon>Dikarya</taxon>
        <taxon>Basidiomycota</taxon>
        <taxon>Agaricomycotina</taxon>
        <taxon>Agaricomycetes</taxon>
        <taxon>Phallomycetidae</taxon>
        <taxon>Geastrales</taxon>
        <taxon>Sphaerobolaceae</taxon>
        <taxon>Sphaerobolus</taxon>
    </lineage>
</organism>
<dbReference type="EMBL" id="KN837131">
    <property type="protein sequence ID" value="KIJ42218.1"/>
    <property type="molecule type" value="Genomic_DNA"/>
</dbReference>
<keyword evidence="2" id="KW-1185">Reference proteome</keyword>
<dbReference type="HOGENOM" id="CLU_664244_0_0_1"/>
<dbReference type="AlphaFoldDB" id="A0A0C9UGL6"/>
<evidence type="ECO:0000313" key="1">
    <source>
        <dbReference type="EMBL" id="KIJ42218.1"/>
    </source>
</evidence>
<gene>
    <name evidence="1" type="ORF">M422DRAFT_254627</name>
</gene>
<protein>
    <submittedName>
        <fullName evidence="1">Uncharacterized protein</fullName>
    </submittedName>
</protein>
<name>A0A0C9UGL6_SPHS4</name>
<dbReference type="Proteomes" id="UP000054279">
    <property type="component" value="Unassembled WGS sequence"/>
</dbReference>
<proteinExistence type="predicted"/>
<accession>A0A0C9UGL6</accession>